<feature type="compositionally biased region" description="Low complexity" evidence="1">
    <location>
        <begin position="225"/>
        <end position="249"/>
    </location>
</feature>
<dbReference type="EMBL" id="JAEVFJ010000017">
    <property type="protein sequence ID" value="KAH8100005.1"/>
    <property type="molecule type" value="Genomic_DNA"/>
</dbReference>
<dbReference type="OrthoDB" id="2685034at2759"/>
<feature type="compositionally biased region" description="Acidic residues" evidence="1">
    <location>
        <begin position="158"/>
        <end position="170"/>
    </location>
</feature>
<feature type="region of interest" description="Disordered" evidence="1">
    <location>
        <begin position="335"/>
        <end position="360"/>
    </location>
</feature>
<evidence type="ECO:0000313" key="2">
    <source>
        <dbReference type="EMBL" id="KAH8100005.1"/>
    </source>
</evidence>
<evidence type="ECO:0000313" key="3">
    <source>
        <dbReference type="Proteomes" id="UP000813824"/>
    </source>
</evidence>
<keyword evidence="3" id="KW-1185">Reference proteome</keyword>
<organism evidence="2 3">
    <name type="scientific">Cristinia sonorae</name>
    <dbReference type="NCBI Taxonomy" id="1940300"/>
    <lineage>
        <taxon>Eukaryota</taxon>
        <taxon>Fungi</taxon>
        <taxon>Dikarya</taxon>
        <taxon>Basidiomycota</taxon>
        <taxon>Agaricomycotina</taxon>
        <taxon>Agaricomycetes</taxon>
        <taxon>Agaricomycetidae</taxon>
        <taxon>Agaricales</taxon>
        <taxon>Pleurotineae</taxon>
        <taxon>Stephanosporaceae</taxon>
        <taxon>Cristinia</taxon>
    </lineage>
</organism>
<proteinExistence type="predicted"/>
<accession>A0A8K0UN79</accession>
<feature type="compositionally biased region" description="Basic and acidic residues" evidence="1">
    <location>
        <begin position="335"/>
        <end position="349"/>
    </location>
</feature>
<gene>
    <name evidence="2" type="ORF">BXZ70DRAFT_199227</name>
</gene>
<protein>
    <submittedName>
        <fullName evidence="2">Uncharacterized protein</fullName>
    </submittedName>
</protein>
<evidence type="ECO:0000256" key="1">
    <source>
        <dbReference type="SAM" id="MobiDB-lite"/>
    </source>
</evidence>
<reference evidence="2" key="1">
    <citation type="journal article" date="2021" name="New Phytol.">
        <title>Evolutionary innovations through gain and loss of genes in the ectomycorrhizal Boletales.</title>
        <authorList>
            <person name="Wu G."/>
            <person name="Miyauchi S."/>
            <person name="Morin E."/>
            <person name="Kuo A."/>
            <person name="Drula E."/>
            <person name="Varga T."/>
            <person name="Kohler A."/>
            <person name="Feng B."/>
            <person name="Cao Y."/>
            <person name="Lipzen A."/>
            <person name="Daum C."/>
            <person name="Hundley H."/>
            <person name="Pangilinan J."/>
            <person name="Johnson J."/>
            <person name="Barry K."/>
            <person name="LaButti K."/>
            <person name="Ng V."/>
            <person name="Ahrendt S."/>
            <person name="Min B."/>
            <person name="Choi I.G."/>
            <person name="Park H."/>
            <person name="Plett J.M."/>
            <person name="Magnuson J."/>
            <person name="Spatafora J.W."/>
            <person name="Nagy L.G."/>
            <person name="Henrissat B."/>
            <person name="Grigoriev I.V."/>
            <person name="Yang Z.L."/>
            <person name="Xu J."/>
            <person name="Martin F.M."/>
        </authorList>
    </citation>
    <scope>NUCLEOTIDE SEQUENCE</scope>
    <source>
        <strain evidence="2">KKN 215</strain>
    </source>
</reference>
<dbReference type="AlphaFoldDB" id="A0A8K0UN79"/>
<dbReference type="Proteomes" id="UP000813824">
    <property type="component" value="Unassembled WGS sequence"/>
</dbReference>
<comment type="caution">
    <text evidence="2">The sequence shown here is derived from an EMBL/GenBank/DDBJ whole genome shotgun (WGS) entry which is preliminary data.</text>
</comment>
<name>A0A8K0UN79_9AGAR</name>
<feature type="compositionally biased region" description="Polar residues" evidence="1">
    <location>
        <begin position="209"/>
        <end position="224"/>
    </location>
</feature>
<sequence>MNTVFRDASAQLFDNRKTFTAIKSCYHRNVETFRQIYSLEKYLIHTTMPDLSGVPPPDYAPLPNPATFESSSDRLAFIDRRLEAARAVSVETGVGNVSAKVIEHWCRKGWYVLFKRRFKEEDEGQIVPYFGKDPSQSLLGKGLSHPAAILFPQPDPPDSGEQDEDEDADAEGSLPAAEETAEQETSATPKYRPALIKSRPRKRTPAALASNTPRFRISNPQKAETSSASASQTQAQPSSPAAPAATSSSYNTPPVASYPGYPAHPYPPATAHMYPPPSPHFDYSQAYPPGAYAVPNPHVQQLTQLAMNLITSCTTLVDQLRERAEEGRELVELLRKREEREKAAEEEGGGKGSSAADRKEKVAVATQILADPNADEEIKQAAKDFLKRLFA</sequence>
<feature type="compositionally biased region" description="Low complexity" evidence="1">
    <location>
        <begin position="171"/>
        <end position="188"/>
    </location>
</feature>
<feature type="region of interest" description="Disordered" evidence="1">
    <location>
        <begin position="146"/>
        <end position="251"/>
    </location>
</feature>